<dbReference type="RefSeq" id="WP_121736192.1">
    <property type="nucleotide sequence ID" value="NZ_QXXG01000004.1"/>
</dbReference>
<dbReference type="OrthoDB" id="5363652at2"/>
<name>A0A3L7ZQZ1_PARDI</name>
<sequence>MKVHFSKTCFTPQQHITLLKDRGLSISDETKAVSYLTNIGYFRLSAYFYPLLEFPKEQHRYKPDATFKKVMDMYRFDRKLRLLLFNEIEKIEVAIRSCITNYASLNFGNLFWLTDKSFFSNEDKYQATLAVIDKEIQNSKEDFITHFSETYLEDYPPAWMIAEIIPFGSLAHIYMNLKDNGLKKKIAQHFGLQAPAFVSWLIVLGGLRNLCCHHARMWNRELPISPTEPKHMKYGWIDSFRTDKRRMYYRICMIRYFLYTVSPDNNFKDKLKTLLEAYPNIDTAAMGFPSGWESEDIWK</sequence>
<dbReference type="AlphaFoldDB" id="A0A3L7ZQZ1"/>
<accession>A0A3L7ZQZ1</accession>
<dbReference type="InterPro" id="IPR017034">
    <property type="entry name" value="Abi_system_AbiD/AbiF"/>
</dbReference>
<dbReference type="Proteomes" id="UP000278164">
    <property type="component" value="Unassembled WGS sequence"/>
</dbReference>
<dbReference type="PIRSF" id="PIRSF034934">
    <property type="entry name" value="AbiF_AbiD"/>
    <property type="match status" value="1"/>
</dbReference>
<comment type="caution">
    <text evidence="1">The sequence shown here is derived from an EMBL/GenBank/DDBJ whole genome shotgun (WGS) entry which is preliminary data.</text>
</comment>
<proteinExistence type="predicted"/>
<reference evidence="1 2" key="1">
    <citation type="submission" date="2018-09" db="EMBL/GenBank/DDBJ databases">
        <title>Murine metabolic-syndrome-specific gut microbial biobank.</title>
        <authorList>
            <person name="Liu C."/>
        </authorList>
    </citation>
    <scope>NUCLEOTIDE SEQUENCE [LARGE SCALE GENOMIC DNA]</scope>
    <source>
        <strain evidence="1 2">8-P5</strain>
    </source>
</reference>
<gene>
    <name evidence="1" type="ORF">D7V78_10595</name>
</gene>
<dbReference type="EMBL" id="RAYI01000018">
    <property type="protein sequence ID" value="RLT73337.1"/>
    <property type="molecule type" value="Genomic_DNA"/>
</dbReference>
<evidence type="ECO:0000313" key="1">
    <source>
        <dbReference type="EMBL" id="RLT73337.1"/>
    </source>
</evidence>
<dbReference type="Pfam" id="PF07751">
    <property type="entry name" value="Abi_2"/>
    <property type="match status" value="1"/>
</dbReference>
<evidence type="ECO:0000313" key="2">
    <source>
        <dbReference type="Proteomes" id="UP000278164"/>
    </source>
</evidence>
<protein>
    <submittedName>
        <fullName evidence="1">Abi family protein</fullName>
    </submittedName>
</protein>
<dbReference type="InterPro" id="IPR011664">
    <property type="entry name" value="Abi_system_AbiD/AbiF-like"/>
</dbReference>
<organism evidence="1 2">
    <name type="scientific">Parabacteroides distasonis</name>
    <dbReference type="NCBI Taxonomy" id="823"/>
    <lineage>
        <taxon>Bacteria</taxon>
        <taxon>Pseudomonadati</taxon>
        <taxon>Bacteroidota</taxon>
        <taxon>Bacteroidia</taxon>
        <taxon>Bacteroidales</taxon>
        <taxon>Tannerellaceae</taxon>
        <taxon>Parabacteroides</taxon>
    </lineage>
</organism>